<dbReference type="AlphaFoldDB" id="A0A2M4DDT1"/>
<keyword evidence="1" id="KW-1133">Transmembrane helix</keyword>
<keyword evidence="1" id="KW-0812">Transmembrane</keyword>
<feature type="transmembrane region" description="Helical" evidence="1">
    <location>
        <begin position="36"/>
        <end position="58"/>
    </location>
</feature>
<proteinExistence type="predicted"/>
<keyword evidence="1" id="KW-0472">Membrane</keyword>
<evidence type="ECO:0000256" key="1">
    <source>
        <dbReference type="SAM" id="Phobius"/>
    </source>
</evidence>
<dbReference type="EMBL" id="GGFL01011549">
    <property type="protein sequence ID" value="MBW75727.1"/>
    <property type="molecule type" value="Transcribed_RNA"/>
</dbReference>
<protein>
    <submittedName>
        <fullName evidence="2">Uncharacterized protein</fullName>
    </submittedName>
</protein>
<reference evidence="2" key="1">
    <citation type="submission" date="2018-01" db="EMBL/GenBank/DDBJ databases">
        <title>An insight into the sialome of Amazonian anophelines.</title>
        <authorList>
            <person name="Ribeiro J.M."/>
            <person name="Scarpassa V."/>
            <person name="Calvo E."/>
        </authorList>
    </citation>
    <scope>NUCLEOTIDE SEQUENCE</scope>
</reference>
<organism evidence="2">
    <name type="scientific">Anopheles darlingi</name>
    <name type="common">Mosquito</name>
    <dbReference type="NCBI Taxonomy" id="43151"/>
    <lineage>
        <taxon>Eukaryota</taxon>
        <taxon>Metazoa</taxon>
        <taxon>Ecdysozoa</taxon>
        <taxon>Arthropoda</taxon>
        <taxon>Hexapoda</taxon>
        <taxon>Insecta</taxon>
        <taxon>Pterygota</taxon>
        <taxon>Neoptera</taxon>
        <taxon>Endopterygota</taxon>
        <taxon>Diptera</taxon>
        <taxon>Nematocera</taxon>
        <taxon>Culicoidea</taxon>
        <taxon>Culicidae</taxon>
        <taxon>Anophelinae</taxon>
        <taxon>Anopheles</taxon>
    </lineage>
</organism>
<name>A0A2M4DDT1_ANODA</name>
<evidence type="ECO:0000313" key="2">
    <source>
        <dbReference type="EMBL" id="MBW75727.1"/>
    </source>
</evidence>
<sequence>MATSIIAVVAIITISRTVVATFTTDMATVITREEDPIMGLVATVATWVVAVTTIRLEVAATSSKRSRSMIRRRRRR</sequence>
<accession>A0A2M4DDT1</accession>